<dbReference type="Pfam" id="PF07145">
    <property type="entry name" value="PAM2"/>
    <property type="match status" value="1"/>
</dbReference>
<keyword evidence="2" id="KW-1185">Reference proteome</keyword>
<dbReference type="PANTHER" id="PTHR33790:SF1">
    <property type="entry name" value="PROTEIN EARLY RESPONSIVE TO DEHYDRATION 15"/>
    <property type="match status" value="1"/>
</dbReference>
<evidence type="ECO:0000313" key="2">
    <source>
        <dbReference type="Proteomes" id="UP001318860"/>
    </source>
</evidence>
<proteinExistence type="predicted"/>
<accession>A0ABR0VKN9</accession>
<comment type="caution">
    <text evidence="1">The sequence shown here is derived from an EMBL/GenBank/DDBJ whole genome shotgun (WGS) entry which is preliminary data.</text>
</comment>
<dbReference type="InterPro" id="IPR009818">
    <property type="entry name" value="PAM2_motif"/>
</dbReference>
<sequence>MKLFIPQLGIVCNMATSALNPNAPMFVPSAYRAVEDFSDQWWDLVHSTPWFRDYWLRECFSDPLIDSPFLDITGEDFHNDDAITDDVTKGNRTSRSKADSTFSSHRIGSLVDSDLDLVFPAEKEAGNMDLVSLGWLKWRKPRGGAEMPRYCEKAPKFVSMRVNPKPIQQPR</sequence>
<dbReference type="EMBL" id="JABTTQ020001067">
    <property type="protein sequence ID" value="KAK6135759.1"/>
    <property type="molecule type" value="Genomic_DNA"/>
</dbReference>
<dbReference type="PANTHER" id="PTHR33790">
    <property type="entry name" value="OS05G0344200 PROTEIN"/>
    <property type="match status" value="1"/>
</dbReference>
<gene>
    <name evidence="1" type="ORF">DH2020_030454</name>
</gene>
<dbReference type="InterPro" id="IPR040414">
    <property type="entry name" value="CID1/CID2"/>
</dbReference>
<protein>
    <submittedName>
        <fullName evidence="1">Uncharacterized protein</fullName>
    </submittedName>
</protein>
<evidence type="ECO:0000313" key="1">
    <source>
        <dbReference type="EMBL" id="KAK6135759.1"/>
    </source>
</evidence>
<dbReference type="Proteomes" id="UP001318860">
    <property type="component" value="Unassembled WGS sequence"/>
</dbReference>
<organism evidence="1 2">
    <name type="scientific">Rehmannia glutinosa</name>
    <name type="common">Chinese foxglove</name>
    <dbReference type="NCBI Taxonomy" id="99300"/>
    <lineage>
        <taxon>Eukaryota</taxon>
        <taxon>Viridiplantae</taxon>
        <taxon>Streptophyta</taxon>
        <taxon>Embryophyta</taxon>
        <taxon>Tracheophyta</taxon>
        <taxon>Spermatophyta</taxon>
        <taxon>Magnoliopsida</taxon>
        <taxon>eudicotyledons</taxon>
        <taxon>Gunneridae</taxon>
        <taxon>Pentapetalae</taxon>
        <taxon>asterids</taxon>
        <taxon>lamiids</taxon>
        <taxon>Lamiales</taxon>
        <taxon>Orobanchaceae</taxon>
        <taxon>Rehmannieae</taxon>
        <taxon>Rehmannia</taxon>
    </lineage>
</organism>
<name>A0ABR0VKN9_REHGL</name>
<reference evidence="1 2" key="1">
    <citation type="journal article" date="2021" name="Comput. Struct. Biotechnol. J.">
        <title>De novo genome assembly of the potent medicinal plant Rehmannia glutinosa using nanopore technology.</title>
        <authorList>
            <person name="Ma L."/>
            <person name="Dong C."/>
            <person name="Song C."/>
            <person name="Wang X."/>
            <person name="Zheng X."/>
            <person name="Niu Y."/>
            <person name="Chen S."/>
            <person name="Feng W."/>
        </authorList>
    </citation>
    <scope>NUCLEOTIDE SEQUENCE [LARGE SCALE GENOMIC DNA]</scope>
    <source>
        <strain evidence="1">DH-2019</strain>
    </source>
</reference>